<comment type="caution">
    <text evidence="3">The sequence shown here is derived from an EMBL/GenBank/DDBJ whole genome shotgun (WGS) entry which is preliminary data.</text>
</comment>
<dbReference type="InterPro" id="IPR037682">
    <property type="entry name" value="TonB_C"/>
</dbReference>
<dbReference type="SUPFAM" id="SSF82185">
    <property type="entry name" value="Histone H3 K4-specific methyltransferase SET7/9 N-terminal domain"/>
    <property type="match status" value="1"/>
</dbReference>
<name>A0ABW6HXR2_9FLAO</name>
<evidence type="ECO:0000313" key="4">
    <source>
        <dbReference type="Proteomes" id="UP001600109"/>
    </source>
</evidence>
<evidence type="ECO:0000256" key="1">
    <source>
        <dbReference type="SAM" id="SignalP"/>
    </source>
</evidence>
<dbReference type="SUPFAM" id="SSF74653">
    <property type="entry name" value="TolA/TonB C-terminal domain"/>
    <property type="match status" value="1"/>
</dbReference>
<accession>A0ABW6HXR2</accession>
<dbReference type="Gene3D" id="2.20.110.10">
    <property type="entry name" value="Histone H3 K4-specific methyltransferase SET7/9 N-terminal domain"/>
    <property type="match status" value="1"/>
</dbReference>
<sequence>MKNLLLLFVLFCSVQFFAQEKVYYTEHFKELPTAKDATYYSTYEDIEKGTQRITYYIDGRVRNSDQFSNFRKKILNGTSVNWYKNGNKESVLLYTKGKQEGVQTRYYESGQVKRNENYKNGEFIDGTCFDENGTEIAFFPFYVKPEFPGGINEFYKYVGKNFKSPNSAKGQIKVSFVVEIDGSLKDFIIIEGLNYDMNVEALRVLFTSPLWIPGKVDGKDARVKFSIPITIS</sequence>
<dbReference type="Pfam" id="PF03544">
    <property type="entry name" value="TonB_C"/>
    <property type="match status" value="1"/>
</dbReference>
<dbReference type="Gene3D" id="3.30.1150.10">
    <property type="match status" value="1"/>
</dbReference>
<reference evidence="3 4" key="1">
    <citation type="submission" date="2024-06" db="EMBL/GenBank/DDBJ databases">
        <title>Flavobacterium spp. isolated from glacier.</title>
        <authorList>
            <person name="Han D."/>
        </authorList>
    </citation>
    <scope>NUCLEOTIDE SEQUENCE [LARGE SCALE GENOMIC DNA]</scope>
    <source>
        <strain evidence="3 4">LS2P90</strain>
    </source>
</reference>
<proteinExistence type="predicted"/>
<keyword evidence="4" id="KW-1185">Reference proteome</keyword>
<dbReference type="RefSeq" id="WP_379855411.1">
    <property type="nucleotide sequence ID" value="NZ_JBHZPZ010000014.1"/>
</dbReference>
<feature type="domain" description="TonB C-terminal" evidence="2">
    <location>
        <begin position="169"/>
        <end position="229"/>
    </location>
</feature>
<feature type="chain" id="PRO_5046291288" evidence="1">
    <location>
        <begin position="19"/>
        <end position="232"/>
    </location>
</feature>
<evidence type="ECO:0000313" key="3">
    <source>
        <dbReference type="EMBL" id="MFE3868811.1"/>
    </source>
</evidence>
<keyword evidence="1" id="KW-0732">Signal</keyword>
<dbReference type="EMBL" id="JBHZPZ010000014">
    <property type="protein sequence ID" value="MFE3868811.1"/>
    <property type="molecule type" value="Genomic_DNA"/>
</dbReference>
<organism evidence="3 4">
    <name type="scientific">Flavobacterium xylosi</name>
    <dbReference type="NCBI Taxonomy" id="3230415"/>
    <lineage>
        <taxon>Bacteria</taxon>
        <taxon>Pseudomonadati</taxon>
        <taxon>Bacteroidota</taxon>
        <taxon>Flavobacteriia</taxon>
        <taxon>Flavobacteriales</taxon>
        <taxon>Flavobacteriaceae</taxon>
        <taxon>Flavobacterium</taxon>
    </lineage>
</organism>
<evidence type="ECO:0000259" key="2">
    <source>
        <dbReference type="Pfam" id="PF03544"/>
    </source>
</evidence>
<gene>
    <name evidence="3" type="ORF">ACFX5E_12105</name>
</gene>
<dbReference type="Proteomes" id="UP001600109">
    <property type="component" value="Unassembled WGS sequence"/>
</dbReference>
<protein>
    <submittedName>
        <fullName evidence="3">Energy transducer TonB</fullName>
    </submittedName>
</protein>
<feature type="signal peptide" evidence="1">
    <location>
        <begin position="1"/>
        <end position="18"/>
    </location>
</feature>